<feature type="compositionally biased region" description="Low complexity" evidence="5">
    <location>
        <begin position="12"/>
        <end position="25"/>
    </location>
</feature>
<name>A0ABD3QP66_9STRA</name>
<evidence type="ECO:0000256" key="4">
    <source>
        <dbReference type="ARBA" id="ARBA00023136"/>
    </source>
</evidence>
<evidence type="ECO:0000259" key="7">
    <source>
        <dbReference type="Pfam" id="PF02656"/>
    </source>
</evidence>
<evidence type="ECO:0000256" key="3">
    <source>
        <dbReference type="ARBA" id="ARBA00022989"/>
    </source>
</evidence>
<dbReference type="AlphaFoldDB" id="A0ABD3QP66"/>
<evidence type="ECO:0000256" key="1">
    <source>
        <dbReference type="ARBA" id="ARBA00004127"/>
    </source>
</evidence>
<proteinExistence type="predicted"/>
<comment type="caution">
    <text evidence="8">The sequence shown here is derived from an EMBL/GenBank/DDBJ whole genome shotgun (WGS) entry which is preliminary data.</text>
</comment>
<reference evidence="8 9" key="1">
    <citation type="submission" date="2024-10" db="EMBL/GenBank/DDBJ databases">
        <title>Updated reference genomes for cyclostephanoid diatoms.</title>
        <authorList>
            <person name="Roberts W.R."/>
            <person name="Alverson A.J."/>
        </authorList>
    </citation>
    <scope>NUCLEOTIDE SEQUENCE [LARGE SCALE GENOMIC DNA]</scope>
    <source>
        <strain evidence="8 9">AJA010-31</strain>
    </source>
</reference>
<dbReference type="GO" id="GO:0012505">
    <property type="term" value="C:endomembrane system"/>
    <property type="evidence" value="ECO:0007669"/>
    <property type="project" value="UniProtKB-SubCell"/>
</dbReference>
<dbReference type="InterPro" id="IPR051572">
    <property type="entry name" value="VTC_Complex_Subunit"/>
</dbReference>
<organism evidence="8 9">
    <name type="scientific">Cyclotella atomus</name>
    <dbReference type="NCBI Taxonomy" id="382360"/>
    <lineage>
        <taxon>Eukaryota</taxon>
        <taxon>Sar</taxon>
        <taxon>Stramenopiles</taxon>
        <taxon>Ochrophyta</taxon>
        <taxon>Bacillariophyta</taxon>
        <taxon>Coscinodiscophyceae</taxon>
        <taxon>Thalassiosirophycidae</taxon>
        <taxon>Stephanodiscales</taxon>
        <taxon>Stephanodiscaceae</taxon>
        <taxon>Cyclotella</taxon>
    </lineage>
</organism>
<feature type="region of interest" description="Disordered" evidence="5">
    <location>
        <begin position="1"/>
        <end position="47"/>
    </location>
</feature>
<feature type="compositionally biased region" description="Polar residues" evidence="5">
    <location>
        <begin position="36"/>
        <end position="47"/>
    </location>
</feature>
<dbReference type="Proteomes" id="UP001530400">
    <property type="component" value="Unassembled WGS sequence"/>
</dbReference>
<comment type="subcellular location">
    <subcellularLocation>
        <location evidence="1">Endomembrane system</location>
        <topology evidence="1">Multi-pass membrane protein</topology>
    </subcellularLocation>
</comment>
<evidence type="ECO:0000256" key="6">
    <source>
        <dbReference type="SAM" id="Phobius"/>
    </source>
</evidence>
<keyword evidence="3 6" id="KW-1133">Transmembrane helix</keyword>
<evidence type="ECO:0000313" key="9">
    <source>
        <dbReference type="Proteomes" id="UP001530400"/>
    </source>
</evidence>
<sequence length="243" mass="26270">MPNEKTPLIQKSSGSGSLSTSPTPTAYFLDGAHCRNPSNSSSMSAQGVETVNPIPQGAVHEEFAPRPVSKDGRVVESSSKSRHMKASSIGGDLLNYISLKGRPSEGPLIPTAEDRAAETGGVGTLLIPRKVPVKVEPKVHMANERTFLTWLHLVVTLAAASMTILKFASDESAASIIFGLILLPASQAFIVYCLYQYMNRAYMIREHLPGPYIDIAGPTVLTVILMFSIIAQFSARLYHDMLI</sequence>
<keyword evidence="2 6" id="KW-0812">Transmembrane</keyword>
<evidence type="ECO:0000256" key="2">
    <source>
        <dbReference type="ARBA" id="ARBA00022692"/>
    </source>
</evidence>
<keyword evidence="4 6" id="KW-0472">Membrane</keyword>
<accession>A0ABD3QP66</accession>
<feature type="transmembrane region" description="Helical" evidence="6">
    <location>
        <begin position="215"/>
        <end position="235"/>
    </location>
</feature>
<gene>
    <name evidence="8" type="ORF">ACHAWO_013885</name>
</gene>
<dbReference type="Pfam" id="PF02656">
    <property type="entry name" value="DUF202"/>
    <property type="match status" value="1"/>
</dbReference>
<feature type="domain" description="DUF202" evidence="7">
    <location>
        <begin position="138"/>
        <end position="201"/>
    </location>
</feature>
<dbReference type="InterPro" id="IPR003807">
    <property type="entry name" value="DUF202"/>
</dbReference>
<dbReference type="PANTHER" id="PTHR46140:SF1">
    <property type="entry name" value="VACUOLAR TRANSPORTER CHAPERONE COMPLEX SUBUNIT 4-RELATED"/>
    <property type="match status" value="1"/>
</dbReference>
<protein>
    <recommendedName>
        <fullName evidence="7">DUF202 domain-containing protein</fullName>
    </recommendedName>
</protein>
<feature type="transmembrane region" description="Helical" evidence="6">
    <location>
        <begin position="174"/>
        <end position="195"/>
    </location>
</feature>
<dbReference type="EMBL" id="JALLPJ020000123">
    <property type="protein sequence ID" value="KAL3801736.1"/>
    <property type="molecule type" value="Genomic_DNA"/>
</dbReference>
<keyword evidence="9" id="KW-1185">Reference proteome</keyword>
<evidence type="ECO:0000313" key="8">
    <source>
        <dbReference type="EMBL" id="KAL3801736.1"/>
    </source>
</evidence>
<evidence type="ECO:0000256" key="5">
    <source>
        <dbReference type="SAM" id="MobiDB-lite"/>
    </source>
</evidence>
<feature type="transmembrane region" description="Helical" evidence="6">
    <location>
        <begin position="147"/>
        <end position="168"/>
    </location>
</feature>
<dbReference type="PANTHER" id="PTHR46140">
    <property type="entry name" value="VACUOLAR TRANSPORTER CHAPERONE 1-RELATED"/>
    <property type="match status" value="1"/>
</dbReference>